<evidence type="ECO:0000313" key="7">
    <source>
        <dbReference type="Proteomes" id="UP000006727"/>
    </source>
</evidence>
<dbReference type="AlphaFoldDB" id="A0A7I4AFW6"/>
<gene>
    <name evidence="6" type="primary">LOC112288535</name>
</gene>
<proteinExistence type="predicted"/>
<evidence type="ECO:0000256" key="4">
    <source>
        <dbReference type="ARBA" id="ARBA00022842"/>
    </source>
</evidence>
<dbReference type="PANTHER" id="PTHR31835">
    <property type="entry name" value="URIDINE DIPHOSPHATE GLUCOSE PYROPHOSPHATASE"/>
    <property type="match status" value="1"/>
</dbReference>
<dbReference type="PROSITE" id="PS51462">
    <property type="entry name" value="NUDIX"/>
    <property type="match status" value="1"/>
</dbReference>
<evidence type="ECO:0000256" key="1">
    <source>
        <dbReference type="ARBA" id="ARBA00001946"/>
    </source>
</evidence>
<evidence type="ECO:0000256" key="2">
    <source>
        <dbReference type="ARBA" id="ARBA00022723"/>
    </source>
</evidence>
<dbReference type="SUPFAM" id="SSF55811">
    <property type="entry name" value="Nudix"/>
    <property type="match status" value="1"/>
</dbReference>
<keyword evidence="4" id="KW-0460">Magnesium</keyword>
<dbReference type="GO" id="GO:0016787">
    <property type="term" value="F:hydrolase activity"/>
    <property type="evidence" value="ECO:0007669"/>
    <property type="project" value="UniProtKB-KW"/>
</dbReference>
<dbReference type="GO" id="GO:0046872">
    <property type="term" value="F:metal ion binding"/>
    <property type="evidence" value="ECO:0007669"/>
    <property type="project" value="UniProtKB-KW"/>
</dbReference>
<dbReference type="PANTHER" id="PTHR31835:SF1">
    <property type="entry name" value="URIDINE DIPHOSPHATE GLUCOSE PYROPHOSPHATASE NUDT22"/>
    <property type="match status" value="1"/>
</dbReference>
<keyword evidence="2" id="KW-0479">Metal-binding</keyword>
<reference evidence="6 7" key="1">
    <citation type="journal article" date="2008" name="Science">
        <title>The Physcomitrella genome reveals evolutionary insights into the conquest of land by plants.</title>
        <authorList>
            <person name="Rensing S."/>
            <person name="Lang D."/>
            <person name="Zimmer A."/>
            <person name="Terry A."/>
            <person name="Salamov A."/>
            <person name="Shapiro H."/>
            <person name="Nishiyama T."/>
            <person name="Perroud P.-F."/>
            <person name="Lindquist E."/>
            <person name="Kamisugi Y."/>
            <person name="Tanahashi T."/>
            <person name="Sakakibara K."/>
            <person name="Fujita T."/>
            <person name="Oishi K."/>
            <person name="Shin-I T."/>
            <person name="Kuroki Y."/>
            <person name="Toyoda A."/>
            <person name="Suzuki Y."/>
            <person name="Hashimoto A."/>
            <person name="Yamaguchi K."/>
            <person name="Sugano A."/>
            <person name="Kohara Y."/>
            <person name="Fujiyama A."/>
            <person name="Anterola A."/>
            <person name="Aoki S."/>
            <person name="Ashton N."/>
            <person name="Barbazuk W.B."/>
            <person name="Barker E."/>
            <person name="Bennetzen J."/>
            <person name="Bezanilla M."/>
            <person name="Blankenship R."/>
            <person name="Cho S.H."/>
            <person name="Dutcher S."/>
            <person name="Estelle M."/>
            <person name="Fawcett J.A."/>
            <person name="Gundlach H."/>
            <person name="Hanada K."/>
            <person name="Heyl A."/>
            <person name="Hicks K.A."/>
            <person name="Hugh J."/>
            <person name="Lohr M."/>
            <person name="Mayer K."/>
            <person name="Melkozernov A."/>
            <person name="Murata T."/>
            <person name="Nelson D."/>
            <person name="Pils B."/>
            <person name="Prigge M."/>
            <person name="Reiss B."/>
            <person name="Renner T."/>
            <person name="Rombauts S."/>
            <person name="Rushton P."/>
            <person name="Sanderfoot A."/>
            <person name="Schween G."/>
            <person name="Shiu S.-H."/>
            <person name="Stueber K."/>
            <person name="Theodoulou F.L."/>
            <person name="Tu H."/>
            <person name="Van de Peer Y."/>
            <person name="Verrier P.J."/>
            <person name="Waters E."/>
            <person name="Wood A."/>
            <person name="Yang L."/>
            <person name="Cove D."/>
            <person name="Cuming A."/>
            <person name="Hasebe M."/>
            <person name="Lucas S."/>
            <person name="Mishler D.B."/>
            <person name="Reski R."/>
            <person name="Grigoriev I."/>
            <person name="Quatrano R.S."/>
            <person name="Boore J.L."/>
        </authorList>
    </citation>
    <scope>NUCLEOTIDE SEQUENCE [LARGE SCALE GENOMIC DNA]</scope>
    <source>
        <strain evidence="6 7">cv. Gransden 2004</strain>
    </source>
</reference>
<evidence type="ECO:0000256" key="3">
    <source>
        <dbReference type="ARBA" id="ARBA00022801"/>
    </source>
</evidence>
<dbReference type="InterPro" id="IPR055295">
    <property type="entry name" value="NUDT22/NUDT9-like"/>
</dbReference>
<comment type="cofactor">
    <cofactor evidence="1">
        <name>Mg(2+)</name>
        <dbReference type="ChEBI" id="CHEBI:18420"/>
    </cofactor>
</comment>
<evidence type="ECO:0000313" key="6">
    <source>
        <dbReference type="EnsemblPlants" id="Pp3c11_23047V3.2"/>
    </source>
</evidence>
<evidence type="ECO:0000259" key="5">
    <source>
        <dbReference type="PROSITE" id="PS51462"/>
    </source>
</evidence>
<reference evidence="6" key="3">
    <citation type="submission" date="2020-12" db="UniProtKB">
        <authorList>
            <consortium name="EnsemblPlants"/>
        </authorList>
    </citation>
    <scope>IDENTIFICATION</scope>
</reference>
<reference evidence="6 7" key="2">
    <citation type="journal article" date="2018" name="Plant J.">
        <title>The Physcomitrella patens chromosome-scale assembly reveals moss genome structure and evolution.</title>
        <authorList>
            <person name="Lang D."/>
            <person name="Ullrich K.K."/>
            <person name="Murat F."/>
            <person name="Fuchs J."/>
            <person name="Jenkins J."/>
            <person name="Haas F.B."/>
            <person name="Piednoel M."/>
            <person name="Gundlach H."/>
            <person name="Van Bel M."/>
            <person name="Meyberg R."/>
            <person name="Vives C."/>
            <person name="Morata J."/>
            <person name="Symeonidi A."/>
            <person name="Hiss M."/>
            <person name="Muchero W."/>
            <person name="Kamisugi Y."/>
            <person name="Saleh O."/>
            <person name="Blanc G."/>
            <person name="Decker E.L."/>
            <person name="van Gessel N."/>
            <person name="Grimwood J."/>
            <person name="Hayes R.D."/>
            <person name="Graham S.W."/>
            <person name="Gunter L.E."/>
            <person name="McDaniel S.F."/>
            <person name="Hoernstein S.N.W."/>
            <person name="Larsson A."/>
            <person name="Li F.W."/>
            <person name="Perroud P.F."/>
            <person name="Phillips J."/>
            <person name="Ranjan P."/>
            <person name="Rokshar D.S."/>
            <person name="Rothfels C.J."/>
            <person name="Schneider L."/>
            <person name="Shu S."/>
            <person name="Stevenson D.W."/>
            <person name="Thummler F."/>
            <person name="Tillich M."/>
            <person name="Villarreal Aguilar J.C."/>
            <person name="Widiez T."/>
            <person name="Wong G.K."/>
            <person name="Wymore A."/>
            <person name="Zhang Y."/>
            <person name="Zimmer A.D."/>
            <person name="Quatrano R.S."/>
            <person name="Mayer K.F.X."/>
            <person name="Goodstein D."/>
            <person name="Casacuberta J.M."/>
            <person name="Vandepoele K."/>
            <person name="Reski R."/>
            <person name="Cuming A.C."/>
            <person name="Tuskan G.A."/>
            <person name="Maumus F."/>
            <person name="Salse J."/>
            <person name="Schmutz J."/>
            <person name="Rensing S.A."/>
        </authorList>
    </citation>
    <scope>NUCLEOTIDE SEQUENCE [LARGE SCALE GENOMIC DNA]</scope>
    <source>
        <strain evidence="6 7">cv. Gransden 2004</strain>
    </source>
</reference>
<dbReference type="EnsemblPlants" id="Pp3c11_23047V3.2">
    <property type="protein sequence ID" value="Pp3c11_23047V3.2"/>
    <property type="gene ID" value="Pp3c11_23047"/>
</dbReference>
<protein>
    <recommendedName>
        <fullName evidence="5">Nudix hydrolase domain-containing protein</fullName>
    </recommendedName>
</protein>
<dbReference type="InterPro" id="IPR000086">
    <property type="entry name" value="NUDIX_hydrolase_dom"/>
</dbReference>
<keyword evidence="3" id="KW-0378">Hydrolase</keyword>
<sequence length="244" mass="26829">MIGNPTQTAHLKIPLRKCGRNDSQFSLPFSMAPNSDTEAMRFLRAAKKWRGPRVHVCIWASQTTKDAARCRHTASPLGNGAIVKTADHKIVVLQRGSNVGEFPNTLVFPGGHSEPVEIGIKGHVDSNSDTEKRALEAKVAREMFEGITREVVEETGIPASFLSEPLFIGISRRVLNVRPTAFYFIKCALSSSQVQAYYLRAADGFESSHLLLVPQDELLHVAKKMPGCHHGGAALYDLARKILD</sequence>
<accession>A0A7I4AFW6</accession>
<organism evidence="6 7">
    <name type="scientific">Physcomitrium patens</name>
    <name type="common">Spreading-leaved earth moss</name>
    <name type="synonym">Physcomitrella patens</name>
    <dbReference type="NCBI Taxonomy" id="3218"/>
    <lineage>
        <taxon>Eukaryota</taxon>
        <taxon>Viridiplantae</taxon>
        <taxon>Streptophyta</taxon>
        <taxon>Embryophyta</taxon>
        <taxon>Bryophyta</taxon>
        <taxon>Bryophytina</taxon>
        <taxon>Bryopsida</taxon>
        <taxon>Funariidae</taxon>
        <taxon>Funariales</taxon>
        <taxon>Funariaceae</taxon>
        <taxon>Physcomitrium</taxon>
    </lineage>
</organism>
<dbReference type="Proteomes" id="UP000006727">
    <property type="component" value="Chromosome 11"/>
</dbReference>
<feature type="domain" description="Nudix hydrolase" evidence="5">
    <location>
        <begin position="74"/>
        <end position="241"/>
    </location>
</feature>
<dbReference type="Gramene" id="Pp3c11_23047V3.2">
    <property type="protein sequence ID" value="Pp3c11_23047V3.2"/>
    <property type="gene ID" value="Pp3c11_23047"/>
</dbReference>
<dbReference type="InterPro" id="IPR015797">
    <property type="entry name" value="NUDIX_hydrolase-like_dom_sf"/>
</dbReference>
<keyword evidence="7" id="KW-1185">Reference proteome</keyword>
<name>A0A7I4AFW6_PHYPA</name>
<dbReference type="EMBL" id="ABEU02000011">
    <property type="status" value="NOT_ANNOTATED_CDS"/>
    <property type="molecule type" value="Genomic_DNA"/>
</dbReference>
<dbReference type="Gene3D" id="3.90.79.10">
    <property type="entry name" value="Nucleoside Triphosphate Pyrophosphohydrolase"/>
    <property type="match status" value="1"/>
</dbReference>